<evidence type="ECO:0000313" key="2">
    <source>
        <dbReference type="Proteomes" id="UP000466692"/>
    </source>
</evidence>
<proteinExistence type="predicted"/>
<sequence>MNLKKLIPFILFAFVLGSCGQSTHQQEGIVVQKKDDVNNLTEILLIPNISEDEISNKNAEELEDIAKNSNGAYYHFPRGEYKNLKVGTKIIVYWDGSQSASSPPLRTADKIKEVSTQ</sequence>
<dbReference type="EMBL" id="WMEU01000003">
    <property type="protein sequence ID" value="MYL53876.1"/>
    <property type="molecule type" value="Genomic_DNA"/>
</dbReference>
<reference evidence="1" key="1">
    <citation type="submission" date="2019-11" db="EMBL/GenBank/DDBJ databases">
        <title>Genome sequences of 17 halophilic strains isolated from different environments.</title>
        <authorList>
            <person name="Furrow R.E."/>
        </authorList>
    </citation>
    <scope>NUCLEOTIDE SEQUENCE</scope>
    <source>
        <strain evidence="1">22510_22_Filter</strain>
    </source>
</reference>
<gene>
    <name evidence="1" type="ORF">GLW08_11065</name>
</gene>
<accession>A0ACC7VFX9</accession>
<evidence type="ECO:0000313" key="1">
    <source>
        <dbReference type="EMBL" id="MYL53876.1"/>
    </source>
</evidence>
<organism evidence="1 2">
    <name type="scientific">Pontibacillus yanchengensis</name>
    <dbReference type="NCBI Taxonomy" id="462910"/>
    <lineage>
        <taxon>Bacteria</taxon>
        <taxon>Bacillati</taxon>
        <taxon>Bacillota</taxon>
        <taxon>Bacilli</taxon>
        <taxon>Bacillales</taxon>
        <taxon>Bacillaceae</taxon>
        <taxon>Pontibacillus</taxon>
    </lineage>
</organism>
<keyword evidence="2" id="KW-1185">Reference proteome</keyword>
<comment type="caution">
    <text evidence="1">The sequence shown here is derived from an EMBL/GenBank/DDBJ whole genome shotgun (WGS) entry which is preliminary data.</text>
</comment>
<protein>
    <submittedName>
        <fullName evidence="1">DUF3221 domain-containing protein</fullName>
    </submittedName>
</protein>
<dbReference type="Proteomes" id="UP000466692">
    <property type="component" value="Unassembled WGS sequence"/>
</dbReference>
<name>A0ACC7VFX9_9BACI</name>